<evidence type="ECO:0000313" key="2">
    <source>
        <dbReference type="Proteomes" id="UP000027466"/>
    </source>
</evidence>
<sequence length="82" mass="9258">MDTSAHSLHFLVEKWLAPSAAMRIRVVRFGRLGSEKRPYVHVEASASSGSRAIFFFRHDDGCWCVFPATRARPCMNGYRLAA</sequence>
<dbReference type="Proteomes" id="UP000027466">
    <property type="component" value="Unassembled WGS sequence"/>
</dbReference>
<keyword evidence="2" id="KW-1185">Reference proteome</keyword>
<dbReference type="RefSeq" id="WP_035934909.1">
    <property type="nucleotide sequence ID" value="NZ_CADFFX010000002.1"/>
</dbReference>
<proteinExistence type="predicted"/>
<dbReference type="STRING" id="60547.GCA_000751215_04222"/>
<evidence type="ECO:0000313" key="1">
    <source>
        <dbReference type="EMBL" id="KDR44109.1"/>
    </source>
</evidence>
<comment type="caution">
    <text evidence="1">The sequence shown here is derived from an EMBL/GenBank/DDBJ whole genome shotgun (WGS) entry which is preliminary data.</text>
</comment>
<gene>
    <name evidence="1" type="ORF">BG61_18720</name>
</gene>
<dbReference type="EMBL" id="JFHC01000003">
    <property type="protein sequence ID" value="KDR44109.1"/>
    <property type="molecule type" value="Genomic_DNA"/>
</dbReference>
<accession>A0A069PWA9</accession>
<organism evidence="1 2">
    <name type="scientific">Caballeronia glathei</name>
    <dbReference type="NCBI Taxonomy" id="60547"/>
    <lineage>
        <taxon>Bacteria</taxon>
        <taxon>Pseudomonadati</taxon>
        <taxon>Pseudomonadota</taxon>
        <taxon>Betaproteobacteria</taxon>
        <taxon>Burkholderiales</taxon>
        <taxon>Burkholderiaceae</taxon>
        <taxon>Caballeronia</taxon>
    </lineage>
</organism>
<name>A0A069PWA9_9BURK</name>
<reference evidence="1 2" key="1">
    <citation type="submission" date="2014-03" db="EMBL/GenBank/DDBJ databases">
        <title>Draft Genome Sequences of Four Burkholderia Strains.</title>
        <authorList>
            <person name="Liu X.Y."/>
            <person name="Li C.X."/>
            <person name="Xu J.H."/>
        </authorList>
    </citation>
    <scope>NUCLEOTIDE SEQUENCE [LARGE SCALE GENOMIC DNA]</scope>
    <source>
        <strain evidence="1 2">DSM 50014</strain>
    </source>
</reference>
<protein>
    <submittedName>
        <fullName evidence="1">Uncharacterized protein</fullName>
    </submittedName>
</protein>
<dbReference type="AlphaFoldDB" id="A0A069PWA9"/>